<dbReference type="Proteomes" id="UP000070252">
    <property type="component" value="Unassembled WGS sequence"/>
</dbReference>
<evidence type="ECO:0000259" key="5">
    <source>
        <dbReference type="PROSITE" id="PS50075"/>
    </source>
</evidence>
<dbReference type="Pfam" id="PF02801">
    <property type="entry name" value="Ketoacyl-synt_C"/>
    <property type="match status" value="1"/>
</dbReference>
<evidence type="ECO:0000313" key="7">
    <source>
        <dbReference type="EMBL" id="KWX72327.1"/>
    </source>
</evidence>
<dbReference type="InterPro" id="IPR023213">
    <property type="entry name" value="CAT-like_dom_sf"/>
</dbReference>
<dbReference type="InterPro" id="IPR016039">
    <property type="entry name" value="Thiolase-like"/>
</dbReference>
<dbReference type="SMART" id="SM00825">
    <property type="entry name" value="PKS_KS"/>
    <property type="match status" value="1"/>
</dbReference>
<dbReference type="Gene3D" id="3.40.366.10">
    <property type="entry name" value="Malonyl-Coenzyme A Acyl Carrier Protein, domain 2"/>
    <property type="match status" value="2"/>
</dbReference>
<name>A0ABR5SR74_9BACL</name>
<dbReference type="Gene3D" id="3.30.559.10">
    <property type="entry name" value="Chloramphenicol acetyltransferase-like domain"/>
    <property type="match status" value="1"/>
</dbReference>
<keyword evidence="3" id="KW-0597">Phosphoprotein</keyword>
<organism evidence="7 8">
    <name type="scientific">Paenibacillus jilunlii</name>
    <dbReference type="NCBI Taxonomy" id="682956"/>
    <lineage>
        <taxon>Bacteria</taxon>
        <taxon>Bacillati</taxon>
        <taxon>Bacillota</taxon>
        <taxon>Bacilli</taxon>
        <taxon>Bacillales</taxon>
        <taxon>Paenibacillaceae</taxon>
        <taxon>Paenibacillus</taxon>
    </lineage>
</organism>
<dbReference type="InterPro" id="IPR032821">
    <property type="entry name" value="PKS_assoc"/>
</dbReference>
<dbReference type="Pfam" id="PF00550">
    <property type="entry name" value="PP-binding"/>
    <property type="match status" value="1"/>
</dbReference>
<evidence type="ECO:0000313" key="8">
    <source>
        <dbReference type="Proteomes" id="UP000070252"/>
    </source>
</evidence>
<dbReference type="InterPro" id="IPR014030">
    <property type="entry name" value="Ketoacyl_synth_N"/>
</dbReference>
<comment type="caution">
    <text evidence="7">The sequence shown here is derived from an EMBL/GenBank/DDBJ whole genome shotgun (WGS) entry which is preliminary data.</text>
</comment>
<dbReference type="InterPro" id="IPR020806">
    <property type="entry name" value="PKS_PP-bd"/>
</dbReference>
<protein>
    <submittedName>
        <fullName evidence="7">6-deoxyerythronolide-B synthase</fullName>
    </submittedName>
</protein>
<dbReference type="Pfam" id="PF00668">
    <property type="entry name" value="Condensation"/>
    <property type="match status" value="1"/>
</dbReference>
<dbReference type="SUPFAM" id="SSF52777">
    <property type="entry name" value="CoA-dependent acyltransferases"/>
    <property type="match status" value="2"/>
</dbReference>
<reference evidence="7 8" key="1">
    <citation type="submission" date="2015-08" db="EMBL/GenBank/DDBJ databases">
        <title>Genome of Paenibacillus jilunlii.</title>
        <authorList>
            <person name="Sant'Anna F.H."/>
            <person name="Ambrosini A."/>
            <person name="Souza R."/>
            <person name="Bach E."/>
            <person name="Fernandes G."/>
            <person name="Balsanelli E."/>
            <person name="Baura V.A."/>
            <person name="Pedrosa F.O."/>
            <person name="Souza E.M."/>
            <person name="Passaglia L."/>
        </authorList>
    </citation>
    <scope>NUCLEOTIDE SEQUENCE [LARGE SCALE GENOMIC DNA]</scope>
    <source>
        <strain evidence="7 8">DSM 23019</strain>
    </source>
</reference>
<dbReference type="InterPro" id="IPR020841">
    <property type="entry name" value="PKS_Beta-ketoAc_synthase_dom"/>
</dbReference>
<dbReference type="Gene3D" id="3.30.559.30">
    <property type="entry name" value="Nonribosomal peptide synthetase, condensation domain"/>
    <property type="match status" value="1"/>
</dbReference>
<dbReference type="Gene3D" id="3.40.47.10">
    <property type="match status" value="1"/>
</dbReference>
<dbReference type="SMART" id="SM00827">
    <property type="entry name" value="PKS_AT"/>
    <property type="match status" value="1"/>
</dbReference>
<keyword evidence="2" id="KW-0596">Phosphopantetheine</keyword>
<dbReference type="InterPro" id="IPR018201">
    <property type="entry name" value="Ketoacyl_synth_AS"/>
</dbReference>
<feature type="domain" description="Carrier" evidence="5">
    <location>
        <begin position="862"/>
        <end position="936"/>
    </location>
</feature>
<dbReference type="EMBL" id="LIPY01000120">
    <property type="protein sequence ID" value="KWX72327.1"/>
    <property type="molecule type" value="Genomic_DNA"/>
</dbReference>
<evidence type="ECO:0000259" key="6">
    <source>
        <dbReference type="PROSITE" id="PS52004"/>
    </source>
</evidence>
<dbReference type="InterPro" id="IPR014043">
    <property type="entry name" value="Acyl_transferase_dom"/>
</dbReference>
<dbReference type="InterPro" id="IPR050091">
    <property type="entry name" value="PKS_NRPS_Biosynth_Enz"/>
</dbReference>
<sequence length="1418" mass="159082">MTMENDLNLNSKVAVIGMAGRFPQAGDIGEFWHNLVQGAEGIQFFSKEELRQAGVNPALLEKPEYVPASGRLQDIGQFDAAFFQYTPREAEIMDPQQRLFLECAWKAIEDAGHSLSQYDGAVGVFAGVGANKYITHIMSHPELLHILDHRQIEVANDKDFLTTRVSYKLNATGPSFAVQTACSSSLVSVHIACQSLLNGECDMALAGGVSIQFLEKSGYLYKAGGIESPDGHCRCFDEKAEGTVFGDGVGVIVLKRLEEAIADKDHIYAVISGSAIGNDGAGKIGFTAPGLDGQVQVISEAMEVAGVTPNDIGYIEAHGTGTKLGDQVEIAALKEVFKNRDQEESCYIGSVKANIGHLNTASGIAGLIKTVLIIQQQLIPPLLHLRNPNQQLELEDSPFRLNQSPVTWAAGEQKRVAGVSSFGIGGTNVHVIVEQAPDLRLEPSRQDWHLLPFSGKTEQARQRNLDNLLAYLNANPEADLSRVSYTLQTGREHFDYRGFLLCGNHGEQRNICPDQRAVKQEKSVVFFFSLEQAPPVAMVRELYRQEPYFRKTMDESFHMVERMFQLDLTKRIFPEADNVQGQAELPSSQEPNGPLLSFIFGYSLVQLWQHWGVFPHAVAGDWIGEYVGACLANVFSREDALKLLFFEGEVPEGMVLGQPTLPVLSNRSQTWMEEGQATSLAYWKEVLNQPSNLLACVSELAALQNPIYIKIGWEYNRLDMLDLTIQEKNQTALLLNSLPRETDNESADRVLLESLGRLWLANVDVCWKNVQSGGQTRRIPLPTYAFDRETYWIDRAAAGEQGSLEAGELPEEPLKAVSRGDHFVQVGSTSYTLDSSQLQQVQELLASFSPNSAGAFPDVPEKRKEYIVSRLCSILEELLGKKPVSSQDDFFEHGGDSVTAIQFASRAKDFDIVFSSELLFDYPTIAQLSDKLLEHPAASLQEEEPMPEQRAGIHYFDVDTSDQNLLAEVLSAEEVESVYPLSFMQLLVLNHNIINARLGTVNLLSFQISGELHRGRFQSAWNKVVNRHTLLRTGFVWRRISNPVQFVKKQAEITIHELDWTGLSEEGQQRALDEFLSLERKKSFKVDEVPQMRFHLMKLREACYQFVWSYQNSLFDGWSMNIILREVWDSYEQSESLKPLPETAPTPYLAYMQWQKTKDIGEAKACWTEEMKGFSIETQPEPTNDITSLNYEGAFQSADIPPDVMQAAREFTRKGQITMNTLFLGVWGLVLARLLKKRDIMLGMITSGRVPEVEHMDTMVGLFTNSLPVRLMYDPAERVQDWFQALQKKLLKLRRHEHVTLQQISQWSGLPADYLQRVTNTRSLVYTNFPFHLNQTQSGSGQNLLQAESIGQLHLPLRLFVNPGEERFTLRIEYNRSVYDHDHIANLLLDICQQAANIHRASTLGELVHQEGAQKGLV</sequence>
<keyword evidence="8" id="KW-1185">Reference proteome</keyword>
<dbReference type="InterPro" id="IPR001242">
    <property type="entry name" value="Condensation_dom"/>
</dbReference>
<dbReference type="PANTHER" id="PTHR43775:SF51">
    <property type="entry name" value="INACTIVE PHENOLPHTHIOCEROL SYNTHESIS POLYKETIDE SYNTHASE TYPE I PKS1-RELATED"/>
    <property type="match status" value="1"/>
</dbReference>
<keyword evidence="4" id="KW-0808">Transferase</keyword>
<dbReference type="Pfam" id="PF00109">
    <property type="entry name" value="ketoacyl-synt"/>
    <property type="match status" value="1"/>
</dbReference>
<feature type="domain" description="Ketosynthase family 3 (KS3)" evidence="6">
    <location>
        <begin position="10"/>
        <end position="435"/>
    </location>
</feature>
<evidence type="ECO:0000256" key="2">
    <source>
        <dbReference type="ARBA" id="ARBA00022450"/>
    </source>
</evidence>
<dbReference type="PANTHER" id="PTHR43775">
    <property type="entry name" value="FATTY ACID SYNTHASE"/>
    <property type="match status" value="1"/>
</dbReference>
<proteinExistence type="predicted"/>
<dbReference type="SUPFAM" id="SSF52151">
    <property type="entry name" value="FabD/lysophospholipase-like"/>
    <property type="match status" value="1"/>
</dbReference>
<comment type="cofactor">
    <cofactor evidence="1">
        <name>pantetheine 4'-phosphate</name>
        <dbReference type="ChEBI" id="CHEBI:47942"/>
    </cofactor>
</comment>
<dbReference type="RefSeq" id="WP_082722752.1">
    <property type="nucleotide sequence ID" value="NZ_LIPY01000120.1"/>
</dbReference>
<dbReference type="Gene3D" id="3.30.70.3290">
    <property type="match status" value="2"/>
</dbReference>
<dbReference type="InterPro" id="IPR014031">
    <property type="entry name" value="Ketoacyl_synth_C"/>
</dbReference>
<evidence type="ECO:0000256" key="1">
    <source>
        <dbReference type="ARBA" id="ARBA00001957"/>
    </source>
</evidence>
<accession>A0ABR5SR74</accession>
<dbReference type="CDD" id="cd00833">
    <property type="entry name" value="PKS"/>
    <property type="match status" value="1"/>
</dbReference>
<dbReference type="SMART" id="SM00823">
    <property type="entry name" value="PKS_PP"/>
    <property type="match status" value="1"/>
</dbReference>
<dbReference type="InterPro" id="IPR016035">
    <property type="entry name" value="Acyl_Trfase/lysoPLipase"/>
</dbReference>
<evidence type="ECO:0000256" key="3">
    <source>
        <dbReference type="ARBA" id="ARBA00022553"/>
    </source>
</evidence>
<dbReference type="PROSITE" id="PS50075">
    <property type="entry name" value="CARRIER"/>
    <property type="match status" value="1"/>
</dbReference>
<evidence type="ECO:0000256" key="4">
    <source>
        <dbReference type="ARBA" id="ARBA00022679"/>
    </source>
</evidence>
<gene>
    <name evidence="7" type="ORF">AML91_21095</name>
</gene>
<dbReference type="SUPFAM" id="SSF53901">
    <property type="entry name" value="Thiolase-like"/>
    <property type="match status" value="1"/>
</dbReference>
<dbReference type="InterPro" id="IPR001227">
    <property type="entry name" value="Ac_transferase_dom_sf"/>
</dbReference>
<dbReference type="Gene3D" id="1.10.1200.10">
    <property type="entry name" value="ACP-like"/>
    <property type="match status" value="1"/>
</dbReference>
<dbReference type="SUPFAM" id="SSF47336">
    <property type="entry name" value="ACP-like"/>
    <property type="match status" value="1"/>
</dbReference>
<dbReference type="InterPro" id="IPR036736">
    <property type="entry name" value="ACP-like_sf"/>
</dbReference>
<dbReference type="InterPro" id="IPR009081">
    <property type="entry name" value="PP-bd_ACP"/>
</dbReference>
<dbReference type="PROSITE" id="PS52004">
    <property type="entry name" value="KS3_2"/>
    <property type="match status" value="1"/>
</dbReference>
<dbReference type="Pfam" id="PF16197">
    <property type="entry name" value="KAsynt_C_assoc"/>
    <property type="match status" value="1"/>
</dbReference>
<dbReference type="PROSITE" id="PS00606">
    <property type="entry name" value="KS3_1"/>
    <property type="match status" value="1"/>
</dbReference>